<keyword evidence="3" id="KW-1185">Reference proteome</keyword>
<accession>A0A8H4PNL0</accession>
<sequence>MLTCLIYMRVCPFSSKLAGFGKAADGLEGGRVVEAGGADDVGHLLEGHGVGGPDGPDDILWADAVRAMATRGARLAGATRGATREQLEEQLEEQPQEQIQEQPQEQPQEQQPQEQDSERLTSRVATTASLAWRRTGSACSERTPTARTVSTSATKARGTQPRWRGRASFSNSERIKAKRSRALRAVLKTPSSMPTSAAPCAAAAAS</sequence>
<feature type="compositionally biased region" description="Low complexity" evidence="1">
    <location>
        <begin position="96"/>
        <end position="114"/>
    </location>
</feature>
<feature type="region of interest" description="Disordered" evidence="1">
    <location>
        <begin position="76"/>
        <end position="176"/>
    </location>
</feature>
<evidence type="ECO:0000313" key="3">
    <source>
        <dbReference type="Proteomes" id="UP000557566"/>
    </source>
</evidence>
<dbReference type="Proteomes" id="UP000557566">
    <property type="component" value="Unassembled WGS sequence"/>
</dbReference>
<gene>
    <name evidence="2" type="ORF">G6O67_004315</name>
</gene>
<evidence type="ECO:0000256" key="1">
    <source>
        <dbReference type="SAM" id="MobiDB-lite"/>
    </source>
</evidence>
<protein>
    <submittedName>
        <fullName evidence="2">Uncharacterized protein</fullName>
    </submittedName>
</protein>
<reference evidence="2 3" key="1">
    <citation type="journal article" date="2020" name="Genome Biol. Evol.">
        <title>A new high-quality draft genome assembly of the Chinese cordyceps Ophiocordyceps sinensis.</title>
        <authorList>
            <person name="Shu R."/>
            <person name="Zhang J."/>
            <person name="Meng Q."/>
            <person name="Zhang H."/>
            <person name="Zhou G."/>
            <person name="Li M."/>
            <person name="Wu P."/>
            <person name="Zhao Y."/>
            <person name="Chen C."/>
            <person name="Qin Q."/>
        </authorList>
    </citation>
    <scope>NUCLEOTIDE SEQUENCE [LARGE SCALE GENOMIC DNA]</scope>
    <source>
        <strain evidence="2 3">IOZ07</strain>
    </source>
</reference>
<dbReference type="AlphaFoldDB" id="A0A8H4PNL0"/>
<organism evidence="2 3">
    <name type="scientific">Ophiocordyceps sinensis</name>
    <dbReference type="NCBI Taxonomy" id="72228"/>
    <lineage>
        <taxon>Eukaryota</taxon>
        <taxon>Fungi</taxon>
        <taxon>Dikarya</taxon>
        <taxon>Ascomycota</taxon>
        <taxon>Pezizomycotina</taxon>
        <taxon>Sordariomycetes</taxon>
        <taxon>Hypocreomycetidae</taxon>
        <taxon>Hypocreales</taxon>
        <taxon>Ophiocordycipitaceae</taxon>
        <taxon>Ophiocordyceps</taxon>
    </lineage>
</organism>
<evidence type="ECO:0000313" key="2">
    <source>
        <dbReference type="EMBL" id="KAF4507863.1"/>
    </source>
</evidence>
<name>A0A8H4PNL0_9HYPO</name>
<feature type="compositionally biased region" description="Polar residues" evidence="1">
    <location>
        <begin position="137"/>
        <end position="154"/>
    </location>
</feature>
<dbReference type="EMBL" id="JAAVMX010000005">
    <property type="protein sequence ID" value="KAF4507863.1"/>
    <property type="molecule type" value="Genomic_DNA"/>
</dbReference>
<comment type="caution">
    <text evidence="2">The sequence shown here is derived from an EMBL/GenBank/DDBJ whole genome shotgun (WGS) entry which is preliminary data.</text>
</comment>
<proteinExistence type="predicted"/>